<dbReference type="EMBL" id="CAWUHB010000039">
    <property type="protein sequence ID" value="CAK7227335.1"/>
    <property type="molecule type" value="Genomic_DNA"/>
</dbReference>
<keyword evidence="3" id="KW-1185">Reference proteome</keyword>
<evidence type="ECO:0000313" key="3">
    <source>
        <dbReference type="Proteomes" id="UP001642405"/>
    </source>
</evidence>
<feature type="compositionally biased region" description="Polar residues" evidence="1">
    <location>
        <begin position="171"/>
        <end position="184"/>
    </location>
</feature>
<feature type="compositionally biased region" description="Polar residues" evidence="1">
    <location>
        <begin position="388"/>
        <end position="406"/>
    </location>
</feature>
<proteinExistence type="predicted"/>
<feature type="compositionally biased region" description="Basic and acidic residues" evidence="1">
    <location>
        <begin position="246"/>
        <end position="256"/>
    </location>
</feature>
<sequence length="717" mass="76236">MPRPPRRTRTVSSRTTAVATTASNERNELALDKTSSAAATPVPNGATPASSDRGSANGRRRSSRRSTAASQTPSGPSSDAYGVSDRETKRRASLRQTATTTSARRASAAGPRLSTRGPDASGLDMDDTFADIDTNFGDHDLGDIDDDLDAFDGLDGLGSSPPAAGASGSANATHTADSTSSSFNVGLFRRGRPRQSSIHSRDDAPIRPSSRSGAATPSFGSALNLGTFKRRAREPSILGRRRRDTSRHTSRDRDGETSGSEMDNEPYTSEAESSSMAGLMRQGRQASRASRAARVAQASRAAQAQAQSVGDSSVASSSNTTSMLLMARTRTRGATARKRKSEEGQREDELPKRLAVENTEEAEEAEEAEAPEAPEAAVADPVPPSDTGVMQSVEMASSSPLSTPPRQASLPMSDADRRRYATPGGPDDEIMAPPMSSGSSSASPTMWPSLKGLVNAGRRAKAVPAVPLIPLSRQTPDLMDDDGASDISSPPSLTHSPNYHSRAPSKAKGKAPSTRNATAPKENIVPLTSAALAALLPQRHRRGRSNRRGGDGNDDGDASGRERDNNEDNELERSALLSEDDDELAHGPRRGSLRRGRSVARSAARTPAPANNSRQNATATKTSSKRPVRRMYGSRSFSDKENQDSTTVDLDADESTFTPLPDDAFGDDETTTQVLPARKTRHFGEELENAAKKFKEVDRWTLDYEVVSRSSSPVGAR</sequence>
<name>A0ABP0C5N0_9PEZI</name>
<reference evidence="2 3" key="1">
    <citation type="submission" date="2024-01" db="EMBL/GenBank/DDBJ databases">
        <authorList>
            <person name="Allen C."/>
            <person name="Tagirdzhanova G."/>
        </authorList>
    </citation>
    <scope>NUCLEOTIDE SEQUENCE [LARGE SCALE GENOMIC DNA]</scope>
</reference>
<protein>
    <submittedName>
        <fullName evidence="2">Uncharacterized protein</fullName>
    </submittedName>
</protein>
<feature type="compositionally biased region" description="Polar residues" evidence="1">
    <location>
        <begin position="609"/>
        <end position="622"/>
    </location>
</feature>
<feature type="compositionally biased region" description="Low complexity" evidence="1">
    <location>
        <begin position="10"/>
        <end position="23"/>
    </location>
</feature>
<feature type="compositionally biased region" description="Basic residues" evidence="1">
    <location>
        <begin position="538"/>
        <end position="547"/>
    </location>
</feature>
<feature type="region of interest" description="Disordered" evidence="1">
    <location>
        <begin position="1"/>
        <end position="446"/>
    </location>
</feature>
<feature type="compositionally biased region" description="Low complexity" evidence="1">
    <location>
        <begin position="153"/>
        <end position="170"/>
    </location>
</feature>
<feature type="compositionally biased region" description="Low complexity" evidence="1">
    <location>
        <begin position="94"/>
        <end position="114"/>
    </location>
</feature>
<comment type="caution">
    <text evidence="2">The sequence shown here is derived from an EMBL/GenBank/DDBJ whole genome shotgun (WGS) entry which is preliminary data.</text>
</comment>
<feature type="compositionally biased region" description="Basic residues" evidence="1">
    <location>
        <begin position="329"/>
        <end position="339"/>
    </location>
</feature>
<feature type="compositionally biased region" description="Polar residues" evidence="1">
    <location>
        <begin position="257"/>
        <end position="276"/>
    </location>
</feature>
<gene>
    <name evidence="2" type="ORF">SCUCBS95973_006508</name>
</gene>
<feature type="compositionally biased region" description="Acidic residues" evidence="1">
    <location>
        <begin position="143"/>
        <end position="152"/>
    </location>
</feature>
<feature type="region of interest" description="Disordered" evidence="1">
    <location>
        <begin position="462"/>
        <end position="679"/>
    </location>
</feature>
<evidence type="ECO:0000313" key="2">
    <source>
        <dbReference type="EMBL" id="CAK7227335.1"/>
    </source>
</evidence>
<feature type="compositionally biased region" description="Polar residues" evidence="1">
    <location>
        <begin position="486"/>
        <end position="499"/>
    </location>
</feature>
<accession>A0ABP0C5N0</accession>
<feature type="compositionally biased region" description="Acidic residues" evidence="1">
    <location>
        <begin position="358"/>
        <end position="372"/>
    </location>
</feature>
<feature type="compositionally biased region" description="Basic residues" evidence="1">
    <location>
        <begin position="587"/>
        <end position="598"/>
    </location>
</feature>
<feature type="compositionally biased region" description="Low complexity" evidence="1">
    <location>
        <begin position="281"/>
        <end position="318"/>
    </location>
</feature>
<evidence type="ECO:0000256" key="1">
    <source>
        <dbReference type="SAM" id="MobiDB-lite"/>
    </source>
</evidence>
<dbReference type="Proteomes" id="UP001642405">
    <property type="component" value="Unassembled WGS sequence"/>
</dbReference>
<organism evidence="2 3">
    <name type="scientific">Sporothrix curviconia</name>
    <dbReference type="NCBI Taxonomy" id="1260050"/>
    <lineage>
        <taxon>Eukaryota</taxon>
        <taxon>Fungi</taxon>
        <taxon>Dikarya</taxon>
        <taxon>Ascomycota</taxon>
        <taxon>Pezizomycotina</taxon>
        <taxon>Sordariomycetes</taxon>
        <taxon>Sordariomycetidae</taxon>
        <taxon>Ophiostomatales</taxon>
        <taxon>Ophiostomataceae</taxon>
        <taxon>Sporothrix</taxon>
    </lineage>
</organism>
<feature type="compositionally biased region" description="Basic and acidic residues" evidence="1">
    <location>
        <begin position="340"/>
        <end position="355"/>
    </location>
</feature>
<feature type="compositionally biased region" description="Polar residues" evidence="1">
    <location>
        <begin position="209"/>
        <end position="221"/>
    </location>
</feature>
<feature type="compositionally biased region" description="Low complexity" evidence="1">
    <location>
        <begin position="431"/>
        <end position="446"/>
    </location>
</feature>